<comment type="caution">
    <text evidence="3">The sequence shown here is derived from an EMBL/GenBank/DDBJ whole genome shotgun (WGS) entry which is preliminary data.</text>
</comment>
<accession>A0A5L8JBF3</accession>
<dbReference type="AlphaFoldDB" id="A0A5L8JBF3"/>
<keyword evidence="1" id="KW-0175">Coiled coil</keyword>
<reference evidence="3" key="1">
    <citation type="submission" date="2018-05" db="EMBL/GenBank/DDBJ databases">
        <authorList>
            <consortium name="PulseNet: The National Subtyping Network for Foodborne Disease Surveillance"/>
            <person name="Tarr C.L."/>
            <person name="Trees E."/>
            <person name="Katz L.S."/>
            <person name="Carleton-Romer H.A."/>
            <person name="Stroika S."/>
            <person name="Kucerova Z."/>
            <person name="Roache K.F."/>
            <person name="Sabol A.L."/>
            <person name="Besser J."/>
            <person name="Gerner-Smidt P."/>
        </authorList>
    </citation>
    <scope>NUCLEOTIDE SEQUENCE</scope>
    <source>
        <strain evidence="3">2014D-0197</strain>
        <strain evidence="2 4">PNUSAC001503</strain>
    </source>
</reference>
<dbReference type="EMBL" id="AACCXK010000038">
    <property type="protein sequence ID" value="EAK0453778.1"/>
    <property type="molecule type" value="Genomic_DNA"/>
</dbReference>
<evidence type="ECO:0000313" key="3">
    <source>
        <dbReference type="EMBL" id="EAK0453778.1"/>
    </source>
</evidence>
<proteinExistence type="predicted"/>
<protein>
    <submittedName>
        <fullName evidence="3">Uncharacterized protein</fullName>
    </submittedName>
</protein>
<gene>
    <name evidence="3" type="ORF">AAH17_09045</name>
    <name evidence="2" type="ORF">CX802_09400</name>
</gene>
<name>A0A5L8JBF3_CAMFE</name>
<dbReference type="RefSeq" id="WP_002849065.1">
    <property type="nucleotide sequence ID" value="NZ_AACCWO020000013.1"/>
</dbReference>
<dbReference type="Proteomes" id="UP000535509">
    <property type="component" value="Unassembled WGS sequence"/>
</dbReference>
<dbReference type="EMBL" id="AABTCC010000059">
    <property type="protein sequence ID" value="EAI8860037.1"/>
    <property type="molecule type" value="Genomic_DNA"/>
</dbReference>
<evidence type="ECO:0000256" key="1">
    <source>
        <dbReference type="SAM" id="Coils"/>
    </source>
</evidence>
<organism evidence="3">
    <name type="scientific">Campylobacter fetus</name>
    <dbReference type="NCBI Taxonomy" id="196"/>
    <lineage>
        <taxon>Bacteria</taxon>
        <taxon>Pseudomonadati</taxon>
        <taxon>Campylobacterota</taxon>
        <taxon>Epsilonproteobacteria</taxon>
        <taxon>Campylobacterales</taxon>
        <taxon>Campylobacteraceae</taxon>
        <taxon>Campylobacter</taxon>
    </lineage>
</organism>
<evidence type="ECO:0000313" key="4">
    <source>
        <dbReference type="Proteomes" id="UP000535509"/>
    </source>
</evidence>
<evidence type="ECO:0000313" key="2">
    <source>
        <dbReference type="EMBL" id="EAI8860037.1"/>
    </source>
</evidence>
<feature type="coiled-coil region" evidence="1">
    <location>
        <begin position="28"/>
        <end position="101"/>
    </location>
</feature>
<dbReference type="GeneID" id="61064501"/>
<sequence>MKTRYPFELKIDDKTYALEFVEINKSSAKELAKEIKKFSDEIEKIEIIRDEIEHTKATIEINKELANSLIGSEKIEILKENKELLKILENKNKALKAAEAKEISIDELAKKRFGFCIAGESANKLKIDLDSLGISYSAVMSAIDEEVARSKEKK</sequence>
<keyword evidence="4" id="KW-1185">Reference proteome</keyword>